<dbReference type="Proteomes" id="UP000305417">
    <property type="component" value="Unassembled WGS sequence"/>
</dbReference>
<dbReference type="RefSeq" id="WP_138108677.1">
    <property type="nucleotide sequence ID" value="NZ_VBUC01000009.1"/>
</dbReference>
<accession>A0ABY2V4N2</accession>
<dbReference type="Pfam" id="PF18847">
    <property type="entry name" value="LPD29"/>
    <property type="match status" value="1"/>
</dbReference>
<name>A0ABY2V4N2_9BACT</name>
<sequence>MAYISSEKVKEIRNSLKKELPNLKFSVRTENYSKVIITVKSGDVDFFSEYKSESRGYFTSWHINSDSVINDFTGSAKETIKKISKIAYSQGWYDESDSMTDYFNTAYYVVFNIGKMDNFYALNQVKKAS</sequence>
<organism evidence="2 3">
    <name type="scientific">Aliarcobacter cibarius</name>
    <dbReference type="NCBI Taxonomy" id="255507"/>
    <lineage>
        <taxon>Bacteria</taxon>
        <taxon>Pseudomonadati</taxon>
        <taxon>Campylobacterota</taxon>
        <taxon>Epsilonproteobacteria</taxon>
        <taxon>Campylobacterales</taxon>
        <taxon>Arcobacteraceae</taxon>
        <taxon>Aliarcobacter</taxon>
    </lineage>
</organism>
<proteinExistence type="predicted"/>
<dbReference type="InterPro" id="IPR041311">
    <property type="entry name" value="LPD29"/>
</dbReference>
<feature type="domain" description="Large polyvalent protein associated" evidence="1">
    <location>
        <begin position="6"/>
        <end position="55"/>
    </location>
</feature>
<evidence type="ECO:0000259" key="1">
    <source>
        <dbReference type="Pfam" id="PF18847"/>
    </source>
</evidence>
<keyword evidence="3" id="KW-1185">Reference proteome</keyword>
<protein>
    <recommendedName>
        <fullName evidence="1">Large polyvalent protein associated domain-containing protein</fullName>
    </recommendedName>
</protein>
<reference evidence="2 3" key="1">
    <citation type="submission" date="2019-05" db="EMBL/GenBank/DDBJ databases">
        <title>Arcobacter cibarius and Arcobacter thereius providing challenges in identification an antibiotic susceptibility and Quinolone resistance.</title>
        <authorList>
            <person name="Busch A."/>
            <person name="Hanel I."/>
            <person name="Hotzel H."/>
            <person name="Tomaso H."/>
        </authorList>
    </citation>
    <scope>NUCLEOTIDE SEQUENCE [LARGE SCALE GENOMIC DNA]</scope>
    <source>
        <strain evidence="2 3">16CS0831-2</strain>
    </source>
</reference>
<gene>
    <name evidence="2" type="ORF">FE247_05170</name>
</gene>
<evidence type="ECO:0000313" key="3">
    <source>
        <dbReference type="Proteomes" id="UP000305417"/>
    </source>
</evidence>
<comment type="caution">
    <text evidence="2">The sequence shown here is derived from an EMBL/GenBank/DDBJ whole genome shotgun (WGS) entry which is preliminary data.</text>
</comment>
<evidence type="ECO:0000313" key="2">
    <source>
        <dbReference type="EMBL" id="TLS99923.1"/>
    </source>
</evidence>
<dbReference type="EMBL" id="VBUC01000009">
    <property type="protein sequence ID" value="TLS99923.1"/>
    <property type="molecule type" value="Genomic_DNA"/>
</dbReference>